<evidence type="ECO:0000256" key="2">
    <source>
        <dbReference type="ARBA" id="ARBA00023242"/>
    </source>
</evidence>
<comment type="subcellular location">
    <subcellularLocation>
        <location evidence="1">Nucleus</location>
    </subcellularLocation>
</comment>
<dbReference type="EMBL" id="VDEP01000420">
    <property type="protein sequence ID" value="KAA1085040.1"/>
    <property type="molecule type" value="Genomic_DNA"/>
</dbReference>
<proteinExistence type="predicted"/>
<dbReference type="Proteomes" id="UP000325313">
    <property type="component" value="Unassembled WGS sequence"/>
</dbReference>
<evidence type="ECO:0000256" key="1">
    <source>
        <dbReference type="ARBA" id="ARBA00004123"/>
    </source>
</evidence>
<dbReference type="Pfam" id="PF04931">
    <property type="entry name" value="DNA_pol_phi"/>
    <property type="match status" value="1"/>
</dbReference>
<organism evidence="4 5">
    <name type="scientific">Puccinia graminis f. sp. tritici</name>
    <dbReference type="NCBI Taxonomy" id="56615"/>
    <lineage>
        <taxon>Eukaryota</taxon>
        <taxon>Fungi</taxon>
        <taxon>Dikarya</taxon>
        <taxon>Basidiomycota</taxon>
        <taxon>Pucciniomycotina</taxon>
        <taxon>Pucciniomycetes</taxon>
        <taxon>Pucciniales</taxon>
        <taxon>Pucciniaceae</taxon>
        <taxon>Puccinia</taxon>
    </lineage>
</organism>
<sequence length="1310" mass="144755">MHACCVRVPSPRPPRVEITHKLAATWKTEYSKQLPPGQQIPLPFKQSIVLVSVQLESSPKLTMSAQIMSLFSSLSSSNIDERVSAATSIVYHLTQVESAPHDLDSQQNDCSNSQDLNYTLKRLVRGLASPTPGARLGFSIALCEIINRFPQLSPQSIFDLILSATPLQSGMKASEERDSQFGRLFGIKCITQSGALFRPVETPQGIPESTNANEQMTLLKRLLEELCALARRAPWLSESVGSVLVSDITTQILEHPESALSQSGALDQIAEMLLMNAETLTLEQLSLAILLQQHSIKLNWESILSKTFTNTQILSEDNHEKLCSILMNADGVPSSQPANAGAGEADSKTSTSNTDLPICPHFVHSILISASQSTSNFDLPKFYNHLFERYYFATKSSPSRRSHGFLILNNLLKSKFISDREKPNFLTLNCVHTLQVQLAATDRLLHKMAQSVASNLISQVDQKNAKQSALAKGFASRIITLSPNFDHNSHQKLTRSLVSRMLSPELELWTQELISSFQKGSPIWPCAQVDSSSEAQESQYSPENFREMMLTQLCNVINMNTSACTIDCASSILRCLTLCAFFGEISCDQKKKSSVRSLAPVVPFSPQLQELCKARLYTCLLDLVDRTRVHFFDKKSQPKTTPTNNPLHGFRPSEVILEIFNSRVSAKPQEGLETSECIKSIRKNLTQLRSRAANTEPSKLQNKKDALVLLCDILYLMTYDEQDGWTEALALIEKLKKDVNTLLPPGGEFDVLHHSQRLAPAVANLTECLLFLLSWPIALLRLIVEINFDAFSDCIGAQSLQLLIDQINPPENLSEAEDPEGDDSDSPQDNEDSAAGGSSGEEDSDADGETFSDDGSVDEQFRNDVAMALGHALSKPDASDDDSGDESDLMNDDEMLALDANLAAIFKRRTGKKLARIHNTQDLHLRMKILELIGKFVKLHPAPATRARLIKPLLELIGKINSSEVMMKKKVVKILEDTTRLSCSQSERSIAGQPLSAADASEIITAVHLVARTTPAVDTTESCAKCNLWLIEMIQSSTESFVVESERQEALSVLVQTHQEGLKNFCSKRSSKLRPTFFSVIFKRFPAFSWLLRHDALALSLDSSTVNTYRREQMLDLVSILINRYPPKNQPTPESTLEFDAYVCKLKEALLSLQGVIATGNSEGEVSKEGKAALKSLSDLIKIMNSALRKRLKIDSSETNSSKIWPAKDIKALAEFATKIPSTPQSTMITKLMKGLVQFLEKPTTPEAKKPLDQPDGLKRKKAPSTNMAEAEPLVEDTQAAGPSTSMVNGKGIKKSKKNKKNKTKEVTTE</sequence>
<dbReference type="PANTHER" id="PTHR13213:SF2">
    <property type="entry name" value="MYB-BINDING PROTEIN 1A"/>
    <property type="match status" value="1"/>
</dbReference>
<gene>
    <name evidence="4" type="ORF">PGTUg99_006923</name>
</gene>
<comment type="caution">
    <text evidence="4">The sequence shown here is derived from an EMBL/GenBank/DDBJ whole genome shotgun (WGS) entry which is preliminary data.</text>
</comment>
<dbReference type="GO" id="GO:0000182">
    <property type="term" value="F:rDNA binding"/>
    <property type="evidence" value="ECO:0007669"/>
    <property type="project" value="TreeGrafter"/>
</dbReference>
<feature type="compositionally biased region" description="Basic and acidic residues" evidence="3">
    <location>
        <begin position="1247"/>
        <end position="1258"/>
    </location>
</feature>
<keyword evidence="2" id="KW-0539">Nucleus</keyword>
<dbReference type="InterPro" id="IPR007015">
    <property type="entry name" value="DNA_pol_V/MYBBP1A"/>
</dbReference>
<accession>A0A5B0NA75</accession>
<feature type="region of interest" description="Disordered" evidence="3">
    <location>
        <begin position="811"/>
        <end position="857"/>
    </location>
</feature>
<evidence type="ECO:0000256" key="3">
    <source>
        <dbReference type="SAM" id="MobiDB-lite"/>
    </source>
</evidence>
<feature type="compositionally biased region" description="Acidic residues" evidence="3">
    <location>
        <begin position="840"/>
        <end position="857"/>
    </location>
</feature>
<evidence type="ECO:0008006" key="6">
    <source>
        <dbReference type="Google" id="ProtNLM"/>
    </source>
</evidence>
<feature type="compositionally biased region" description="Acidic residues" evidence="3">
    <location>
        <begin position="814"/>
        <end position="832"/>
    </location>
</feature>
<feature type="compositionally biased region" description="Basic residues" evidence="3">
    <location>
        <begin position="1292"/>
        <end position="1303"/>
    </location>
</feature>
<dbReference type="GO" id="GO:0005730">
    <property type="term" value="C:nucleolus"/>
    <property type="evidence" value="ECO:0007669"/>
    <property type="project" value="InterPro"/>
</dbReference>
<feature type="region of interest" description="Disordered" evidence="3">
    <location>
        <begin position="1244"/>
        <end position="1310"/>
    </location>
</feature>
<dbReference type="GO" id="GO:0006355">
    <property type="term" value="P:regulation of DNA-templated transcription"/>
    <property type="evidence" value="ECO:0007669"/>
    <property type="project" value="InterPro"/>
</dbReference>
<name>A0A5B0NA75_PUCGR</name>
<reference evidence="4 5" key="1">
    <citation type="submission" date="2019-05" db="EMBL/GenBank/DDBJ databases">
        <title>Emergence of the Ug99 lineage of the wheat stem rust pathogen through somatic hybridization.</title>
        <authorList>
            <person name="Li F."/>
            <person name="Upadhyaya N.M."/>
            <person name="Sperschneider J."/>
            <person name="Matny O."/>
            <person name="Nguyen-Phuc H."/>
            <person name="Mago R."/>
            <person name="Raley C."/>
            <person name="Miller M.E."/>
            <person name="Silverstein K.A.T."/>
            <person name="Henningsen E."/>
            <person name="Hirsch C.D."/>
            <person name="Visser B."/>
            <person name="Pretorius Z.A."/>
            <person name="Steffenson B.J."/>
            <person name="Schwessinger B."/>
            <person name="Dodds P.N."/>
            <person name="Figueroa M."/>
        </authorList>
    </citation>
    <scope>NUCLEOTIDE SEQUENCE [LARGE SCALE GENOMIC DNA]</scope>
    <source>
        <strain evidence="4 5">Ug99</strain>
    </source>
</reference>
<evidence type="ECO:0000313" key="5">
    <source>
        <dbReference type="Proteomes" id="UP000325313"/>
    </source>
</evidence>
<protein>
    <recommendedName>
        <fullName evidence="6">DNA-directed DNA polymerase</fullName>
    </recommendedName>
</protein>
<dbReference type="PANTHER" id="PTHR13213">
    <property type="entry name" value="MYB-BINDING PROTEIN 1A FAMILY MEMBER"/>
    <property type="match status" value="1"/>
</dbReference>
<evidence type="ECO:0000313" key="4">
    <source>
        <dbReference type="EMBL" id="KAA1085040.1"/>
    </source>
</evidence>